<dbReference type="Proteomes" id="UP000638648">
    <property type="component" value="Unassembled WGS sequence"/>
</dbReference>
<comment type="caution">
    <text evidence="2">The sequence shown here is derived from an EMBL/GenBank/DDBJ whole genome shotgun (WGS) entry which is preliminary data.</text>
</comment>
<accession>A0A927MUF0</accession>
<dbReference type="AlphaFoldDB" id="A0A927MUF0"/>
<dbReference type="EMBL" id="JADBEM010000001">
    <property type="protein sequence ID" value="MBE1607100.1"/>
    <property type="molecule type" value="Genomic_DNA"/>
</dbReference>
<dbReference type="RefSeq" id="WP_192751097.1">
    <property type="nucleotide sequence ID" value="NZ_BAABJL010000150.1"/>
</dbReference>
<sequence length="120" mass="12489">MTPDLTNDLTNDAAALPAAVETYLATPKDELGPILGEVFAADAVVHDEGKTHVGIDAIRAWSDAVAAAFSFTREVVSGVVRGGAVIVRVDVKGDFPGSPVELHHHFSIADGKITALTICP</sequence>
<evidence type="ECO:0000313" key="2">
    <source>
        <dbReference type="EMBL" id="MBE1607100.1"/>
    </source>
</evidence>
<feature type="domain" description="SnoaL-like" evidence="1">
    <location>
        <begin position="35"/>
        <end position="115"/>
    </location>
</feature>
<dbReference type="Gene3D" id="3.10.450.50">
    <property type="match status" value="1"/>
</dbReference>
<dbReference type="InterPro" id="IPR037401">
    <property type="entry name" value="SnoaL-like"/>
</dbReference>
<organism evidence="2 3">
    <name type="scientific">Actinopolymorpha pittospori</name>
    <dbReference type="NCBI Taxonomy" id="648752"/>
    <lineage>
        <taxon>Bacteria</taxon>
        <taxon>Bacillati</taxon>
        <taxon>Actinomycetota</taxon>
        <taxon>Actinomycetes</taxon>
        <taxon>Propionibacteriales</taxon>
        <taxon>Actinopolymorphaceae</taxon>
        <taxon>Actinopolymorpha</taxon>
    </lineage>
</organism>
<gene>
    <name evidence="2" type="ORF">HEB94_003948</name>
</gene>
<evidence type="ECO:0000259" key="1">
    <source>
        <dbReference type="Pfam" id="PF12680"/>
    </source>
</evidence>
<dbReference type="SUPFAM" id="SSF54427">
    <property type="entry name" value="NTF2-like"/>
    <property type="match status" value="1"/>
</dbReference>
<proteinExistence type="predicted"/>
<dbReference type="Pfam" id="PF12680">
    <property type="entry name" value="SnoaL_2"/>
    <property type="match status" value="1"/>
</dbReference>
<keyword evidence="3" id="KW-1185">Reference proteome</keyword>
<protein>
    <recommendedName>
        <fullName evidence="1">SnoaL-like domain-containing protein</fullName>
    </recommendedName>
</protein>
<evidence type="ECO:0000313" key="3">
    <source>
        <dbReference type="Proteomes" id="UP000638648"/>
    </source>
</evidence>
<dbReference type="InterPro" id="IPR032710">
    <property type="entry name" value="NTF2-like_dom_sf"/>
</dbReference>
<reference evidence="2" key="1">
    <citation type="submission" date="2020-10" db="EMBL/GenBank/DDBJ databases">
        <title>Sequencing the genomes of 1000 actinobacteria strains.</title>
        <authorList>
            <person name="Klenk H.-P."/>
        </authorList>
    </citation>
    <scope>NUCLEOTIDE SEQUENCE</scope>
    <source>
        <strain evidence="2">DSM 45354</strain>
    </source>
</reference>
<name>A0A927MUF0_9ACTN</name>